<evidence type="ECO:0000313" key="2">
    <source>
        <dbReference type="EMBL" id="ORY85443.1"/>
    </source>
</evidence>
<comment type="caution">
    <text evidence="2">The sequence shown here is derived from an EMBL/GenBank/DDBJ whole genome shotgun (WGS) entry which is preliminary data.</text>
</comment>
<dbReference type="STRING" id="56484.A0A1Y2FN87"/>
<dbReference type="PANTHER" id="PTHR12350:SF19">
    <property type="entry name" value="SET DOMAIN-CONTAINING PROTEIN"/>
    <property type="match status" value="1"/>
</dbReference>
<dbReference type="SUPFAM" id="SSF82199">
    <property type="entry name" value="SET domain"/>
    <property type="match status" value="1"/>
</dbReference>
<feature type="domain" description="SET" evidence="1">
    <location>
        <begin position="65"/>
        <end position="106"/>
    </location>
</feature>
<dbReference type="Pfam" id="PF00856">
    <property type="entry name" value="SET"/>
    <property type="match status" value="1"/>
</dbReference>
<sequence length="160" mass="17831">MKATLPPTRSLQGYASASFTNTAHELTEQDFHAGERIVTLEGTTPAKKAYTSVQRGREEHFELNSDFVFMNHSCDPNCILNVENAEAMFFEARRDIVKGEALGFFYPSTEYDMGQPFACGCKAKNCVGQISGAKALSLEELRKHGYINKHIVEMKDAEKA</sequence>
<keyword evidence="3" id="KW-1185">Reference proteome</keyword>
<dbReference type="OrthoDB" id="5984008at2759"/>
<dbReference type="AlphaFoldDB" id="A0A1Y2FN87"/>
<dbReference type="InterPro" id="IPR053201">
    <property type="entry name" value="Flavunoidine_N-MTase"/>
</dbReference>
<reference evidence="2 3" key="1">
    <citation type="submission" date="2016-07" db="EMBL/GenBank/DDBJ databases">
        <title>Pervasive Adenine N6-methylation of Active Genes in Fungi.</title>
        <authorList>
            <consortium name="DOE Joint Genome Institute"/>
            <person name="Mondo S.J."/>
            <person name="Dannebaum R.O."/>
            <person name="Kuo R.C."/>
            <person name="Labutti K."/>
            <person name="Haridas S."/>
            <person name="Kuo A."/>
            <person name="Salamov A."/>
            <person name="Ahrendt S.R."/>
            <person name="Lipzen A."/>
            <person name="Sullivan W."/>
            <person name="Andreopoulos W.B."/>
            <person name="Clum A."/>
            <person name="Lindquist E."/>
            <person name="Daum C."/>
            <person name="Ramamoorthy G.K."/>
            <person name="Gryganskyi A."/>
            <person name="Culley D."/>
            <person name="Magnuson J.K."/>
            <person name="James T.Y."/>
            <person name="O'Malley M.A."/>
            <person name="Stajich J.E."/>
            <person name="Spatafora J.W."/>
            <person name="Visel A."/>
            <person name="Grigoriev I.V."/>
        </authorList>
    </citation>
    <scope>NUCLEOTIDE SEQUENCE [LARGE SCALE GENOMIC DNA]</scope>
    <source>
        <strain evidence="2 3">12-1054</strain>
    </source>
</reference>
<dbReference type="RefSeq" id="XP_040726925.1">
    <property type="nucleotide sequence ID" value="XM_040868734.1"/>
</dbReference>
<accession>A0A1Y2FN87</accession>
<gene>
    <name evidence="2" type="ORF">BCR37DRAFT_377111</name>
</gene>
<dbReference type="InterPro" id="IPR001214">
    <property type="entry name" value="SET_dom"/>
</dbReference>
<dbReference type="Proteomes" id="UP000193685">
    <property type="component" value="Unassembled WGS sequence"/>
</dbReference>
<protein>
    <recommendedName>
        <fullName evidence="1">SET domain-containing protein</fullName>
    </recommendedName>
</protein>
<proteinExistence type="predicted"/>
<evidence type="ECO:0000259" key="1">
    <source>
        <dbReference type="Pfam" id="PF00856"/>
    </source>
</evidence>
<dbReference type="InterPro" id="IPR046341">
    <property type="entry name" value="SET_dom_sf"/>
</dbReference>
<dbReference type="PANTHER" id="PTHR12350">
    <property type="entry name" value="HISTONE-LYSINE N-METHYLTRANSFERASE-RELATED"/>
    <property type="match status" value="1"/>
</dbReference>
<evidence type="ECO:0000313" key="3">
    <source>
        <dbReference type="Proteomes" id="UP000193685"/>
    </source>
</evidence>
<dbReference type="Gene3D" id="2.170.270.10">
    <property type="entry name" value="SET domain"/>
    <property type="match status" value="1"/>
</dbReference>
<dbReference type="EMBL" id="MCFI01000004">
    <property type="protein sequence ID" value="ORY85443.1"/>
    <property type="molecule type" value="Genomic_DNA"/>
</dbReference>
<dbReference type="OMA" id="ATEHVEL"/>
<organism evidence="2 3">
    <name type="scientific">Protomyces lactucae-debilis</name>
    <dbReference type="NCBI Taxonomy" id="2754530"/>
    <lineage>
        <taxon>Eukaryota</taxon>
        <taxon>Fungi</taxon>
        <taxon>Dikarya</taxon>
        <taxon>Ascomycota</taxon>
        <taxon>Taphrinomycotina</taxon>
        <taxon>Taphrinomycetes</taxon>
        <taxon>Taphrinales</taxon>
        <taxon>Protomycetaceae</taxon>
        <taxon>Protomyces</taxon>
    </lineage>
</organism>
<dbReference type="GeneID" id="63785333"/>
<name>A0A1Y2FN87_PROLT</name>